<dbReference type="Proteomes" id="UP000234473">
    <property type="component" value="Unassembled WGS sequence"/>
</dbReference>
<protein>
    <submittedName>
        <fullName evidence="2">Uncharacterized protein</fullName>
    </submittedName>
</protein>
<dbReference type="EMBL" id="PICB01001273">
    <property type="protein sequence ID" value="PLP42467.1"/>
    <property type="molecule type" value="Genomic_DNA"/>
</dbReference>
<proteinExistence type="predicted"/>
<gene>
    <name evidence="2" type="ORF">CWM98_21325</name>
</gene>
<organism evidence="2 3">
    <name type="scientific">Klebsiella variicola</name>
    <dbReference type="NCBI Taxonomy" id="244366"/>
    <lineage>
        <taxon>Bacteria</taxon>
        <taxon>Pseudomonadati</taxon>
        <taxon>Pseudomonadota</taxon>
        <taxon>Gammaproteobacteria</taxon>
        <taxon>Enterobacterales</taxon>
        <taxon>Enterobacteriaceae</taxon>
        <taxon>Klebsiella/Raoultella group</taxon>
        <taxon>Klebsiella</taxon>
        <taxon>Klebsiella pneumoniae complex</taxon>
    </lineage>
</organism>
<reference evidence="2 3" key="2">
    <citation type="submission" date="2018-01" db="EMBL/GenBank/DDBJ databases">
        <title>Genomic study of Klebsiella pneumoniae.</title>
        <authorList>
            <person name="Yang Y."/>
            <person name="Bicalho R."/>
        </authorList>
    </citation>
    <scope>NUCLEOTIDE SEQUENCE [LARGE SCALE GENOMIC DNA]</scope>
    <source>
        <strain evidence="2 3">A5</strain>
    </source>
</reference>
<name>A0A2N5ABV8_KLEVA</name>
<comment type="caution">
    <text evidence="2">The sequence shown here is derived from an EMBL/GenBank/DDBJ whole genome shotgun (WGS) entry which is preliminary data.</text>
</comment>
<evidence type="ECO:0000313" key="3">
    <source>
        <dbReference type="Proteomes" id="UP000234473"/>
    </source>
</evidence>
<feature type="region of interest" description="Disordered" evidence="1">
    <location>
        <begin position="1"/>
        <end position="22"/>
    </location>
</feature>
<evidence type="ECO:0000256" key="1">
    <source>
        <dbReference type="SAM" id="MobiDB-lite"/>
    </source>
</evidence>
<accession>A0A2N5ABV8</accession>
<dbReference type="AlphaFoldDB" id="A0A2N5ABV8"/>
<reference evidence="2 3" key="1">
    <citation type="submission" date="2017-11" db="EMBL/GenBank/DDBJ databases">
        <authorList>
            <person name="Han C.G."/>
        </authorList>
    </citation>
    <scope>NUCLEOTIDE SEQUENCE [LARGE SCALE GENOMIC DNA]</scope>
    <source>
        <strain evidence="2 3">A5</strain>
    </source>
</reference>
<sequence length="75" mass="7711">MQFGSPDKAQRAASGKIPGGASAYRGYSAVRFGSPDKAQRAASGKIPAPPGLQVPYSLANTRRAASMVLLMSSSL</sequence>
<evidence type="ECO:0000313" key="2">
    <source>
        <dbReference type="EMBL" id="PLP42467.1"/>
    </source>
</evidence>